<protein>
    <recommendedName>
        <fullName evidence="14">Cytochrome c oxidase subunit 2</fullName>
        <ecNumber evidence="14">7.1.1.9</ecNumber>
    </recommendedName>
</protein>
<evidence type="ECO:0000256" key="11">
    <source>
        <dbReference type="ARBA" id="ARBA00023136"/>
    </source>
</evidence>
<dbReference type="PROSITE" id="PS50857">
    <property type="entry name" value="COX2_CUA"/>
    <property type="match status" value="1"/>
</dbReference>
<dbReference type="Gene3D" id="1.10.287.90">
    <property type="match status" value="1"/>
</dbReference>
<dbReference type="InterPro" id="IPR001505">
    <property type="entry name" value="Copper_CuA"/>
</dbReference>
<keyword evidence="4 13" id="KW-0679">Respiratory chain</keyword>
<name>A0A7C2ZIY2_9AQUI</name>
<feature type="transmembrane region" description="Helical" evidence="15">
    <location>
        <begin position="18"/>
        <end position="39"/>
    </location>
</feature>
<dbReference type="PRINTS" id="PR01166">
    <property type="entry name" value="CYCOXIDASEII"/>
</dbReference>
<dbReference type="InterPro" id="IPR036257">
    <property type="entry name" value="Cyt_c_oxidase_su2_TM_sf"/>
</dbReference>
<keyword evidence="10 14" id="KW-0186">Copper</keyword>
<accession>A0A7C2ZIY2</accession>
<dbReference type="SUPFAM" id="SSF81464">
    <property type="entry name" value="Cytochrome c oxidase subunit II-like, transmembrane region"/>
    <property type="match status" value="1"/>
</dbReference>
<dbReference type="InterPro" id="IPR002429">
    <property type="entry name" value="CcO_II-like_C"/>
</dbReference>
<dbReference type="InterPro" id="IPR011759">
    <property type="entry name" value="Cyt_c_oxidase_su2_TM_dom"/>
</dbReference>
<evidence type="ECO:0000256" key="7">
    <source>
        <dbReference type="ARBA" id="ARBA00022967"/>
    </source>
</evidence>
<keyword evidence="7" id="KW-1278">Translocase</keyword>
<dbReference type="Pfam" id="PF00116">
    <property type="entry name" value="COX2"/>
    <property type="match status" value="1"/>
</dbReference>
<dbReference type="GO" id="GO:0005507">
    <property type="term" value="F:copper ion binding"/>
    <property type="evidence" value="ECO:0007669"/>
    <property type="project" value="InterPro"/>
</dbReference>
<comment type="similarity">
    <text evidence="2 13">Belongs to the cytochrome c oxidase subunit 2 family.</text>
</comment>
<comment type="caution">
    <text evidence="18">The sequence shown here is derived from an EMBL/GenBank/DDBJ whole genome shotgun (WGS) entry which is preliminary data.</text>
</comment>
<dbReference type="PANTHER" id="PTHR22888">
    <property type="entry name" value="CYTOCHROME C OXIDASE, SUBUNIT II"/>
    <property type="match status" value="1"/>
</dbReference>
<dbReference type="NCBIfam" id="TIGR02866">
    <property type="entry name" value="CoxB"/>
    <property type="match status" value="1"/>
</dbReference>
<dbReference type="EMBL" id="DSFP01000047">
    <property type="protein sequence ID" value="HEW46092.1"/>
    <property type="molecule type" value="Genomic_DNA"/>
</dbReference>
<gene>
    <name evidence="18" type="primary">coxB</name>
    <name evidence="18" type="ORF">ENO47_05425</name>
</gene>
<dbReference type="GO" id="GO:0016491">
    <property type="term" value="F:oxidoreductase activity"/>
    <property type="evidence" value="ECO:0007669"/>
    <property type="project" value="UniProtKB-KW"/>
</dbReference>
<dbReference type="AlphaFoldDB" id="A0A7C2ZIY2"/>
<keyword evidence="5 13" id="KW-0812">Transmembrane</keyword>
<evidence type="ECO:0000256" key="3">
    <source>
        <dbReference type="ARBA" id="ARBA00022448"/>
    </source>
</evidence>
<dbReference type="GO" id="GO:0004129">
    <property type="term" value="F:cytochrome-c oxidase activity"/>
    <property type="evidence" value="ECO:0007669"/>
    <property type="project" value="UniProtKB-EC"/>
</dbReference>
<keyword evidence="18" id="KW-0560">Oxidoreductase</keyword>
<feature type="domain" description="Cytochrome oxidase subunit II copper A binding" evidence="16">
    <location>
        <begin position="91"/>
        <end position="225"/>
    </location>
</feature>
<dbReference type="GO" id="GO:0005886">
    <property type="term" value="C:plasma membrane"/>
    <property type="evidence" value="ECO:0007669"/>
    <property type="project" value="UniProtKB-SubCell"/>
</dbReference>
<dbReference type="InterPro" id="IPR014222">
    <property type="entry name" value="Cyt_c_oxidase_su2"/>
</dbReference>
<evidence type="ECO:0000256" key="15">
    <source>
        <dbReference type="SAM" id="Phobius"/>
    </source>
</evidence>
<evidence type="ECO:0000256" key="9">
    <source>
        <dbReference type="ARBA" id="ARBA00022989"/>
    </source>
</evidence>
<dbReference type="GO" id="GO:0042773">
    <property type="term" value="P:ATP synthesis coupled electron transport"/>
    <property type="evidence" value="ECO:0007669"/>
    <property type="project" value="TreeGrafter"/>
</dbReference>
<dbReference type="Pfam" id="PF02790">
    <property type="entry name" value="COX2_TM"/>
    <property type="match status" value="1"/>
</dbReference>
<evidence type="ECO:0000256" key="6">
    <source>
        <dbReference type="ARBA" id="ARBA00022723"/>
    </source>
</evidence>
<evidence type="ECO:0000256" key="5">
    <source>
        <dbReference type="ARBA" id="ARBA00022692"/>
    </source>
</evidence>
<feature type="transmembrane region" description="Helical" evidence="15">
    <location>
        <begin position="60"/>
        <end position="83"/>
    </location>
</feature>
<evidence type="ECO:0000256" key="12">
    <source>
        <dbReference type="ARBA" id="ARBA00024688"/>
    </source>
</evidence>
<evidence type="ECO:0000256" key="8">
    <source>
        <dbReference type="ARBA" id="ARBA00022982"/>
    </source>
</evidence>
<dbReference type="EC" id="7.1.1.9" evidence="14"/>
<dbReference type="InterPro" id="IPR045187">
    <property type="entry name" value="CcO_II"/>
</dbReference>
<sequence length="238" mass="27977">MKEILAYPANYWQTMYEIWLIVSVIIYLVVFIPGAYFLFKYRYKKGVNEKAQHVHESKALEILWTIIPTIVVIYLATQSFAFYRVQRNAPENAMEIKVTAFMWGWEFEYPNGKKVYSFFNSVVNPENNAYLKPEQVNDMFKAYLPAETPIKVLLTSRDVIHAFYVHPAKAMEDAVPGRITHMWFQINKPGEYWVFCREYCGTQHSKMAAVLKVVPKEEFEKWLNQGTQTSQESNKENL</sequence>
<keyword evidence="9 15" id="KW-1133">Transmembrane helix</keyword>
<comment type="cofactor">
    <cofactor evidence="14">
        <name>Cu cation</name>
        <dbReference type="ChEBI" id="CHEBI:23378"/>
    </cofactor>
    <text evidence="14">Binds a copper A center.</text>
</comment>
<evidence type="ECO:0000259" key="17">
    <source>
        <dbReference type="PROSITE" id="PS50999"/>
    </source>
</evidence>
<proteinExistence type="inferred from homology"/>
<dbReference type="InterPro" id="IPR008972">
    <property type="entry name" value="Cupredoxin"/>
</dbReference>
<comment type="subcellular location">
    <subcellularLocation>
        <location evidence="13">Cell membrane</location>
        <topology evidence="13">Multi-pass membrane protein</topology>
    </subcellularLocation>
    <subcellularLocation>
        <location evidence="1">Membrane</location>
        <topology evidence="1">Multi-pass membrane protein</topology>
    </subcellularLocation>
</comment>
<evidence type="ECO:0000256" key="14">
    <source>
        <dbReference type="RuleBase" id="RU004024"/>
    </source>
</evidence>
<feature type="domain" description="Cytochrome oxidase subunit II transmembrane region profile" evidence="17">
    <location>
        <begin position="1"/>
        <end position="90"/>
    </location>
</feature>
<evidence type="ECO:0000256" key="4">
    <source>
        <dbReference type="ARBA" id="ARBA00022660"/>
    </source>
</evidence>
<dbReference type="PANTHER" id="PTHR22888:SF9">
    <property type="entry name" value="CYTOCHROME C OXIDASE SUBUNIT 2"/>
    <property type="match status" value="1"/>
</dbReference>
<evidence type="ECO:0000256" key="2">
    <source>
        <dbReference type="ARBA" id="ARBA00007866"/>
    </source>
</evidence>
<evidence type="ECO:0000256" key="13">
    <source>
        <dbReference type="RuleBase" id="RU000456"/>
    </source>
</evidence>
<dbReference type="PROSITE" id="PS00078">
    <property type="entry name" value="COX2"/>
    <property type="match status" value="1"/>
</dbReference>
<evidence type="ECO:0000259" key="16">
    <source>
        <dbReference type="PROSITE" id="PS50857"/>
    </source>
</evidence>
<keyword evidence="3 13" id="KW-0813">Transport</keyword>
<organism evidence="18">
    <name type="scientific">Hydrogenobacter sp</name>
    <dbReference type="NCBI Taxonomy" id="2152829"/>
    <lineage>
        <taxon>Bacteria</taxon>
        <taxon>Pseudomonadati</taxon>
        <taxon>Aquificota</taxon>
        <taxon>Aquificia</taxon>
        <taxon>Aquificales</taxon>
        <taxon>Aquificaceae</taxon>
        <taxon>Hydrogenobacter</taxon>
    </lineage>
</organism>
<dbReference type="SUPFAM" id="SSF49503">
    <property type="entry name" value="Cupredoxins"/>
    <property type="match status" value="1"/>
</dbReference>
<reference evidence="18" key="1">
    <citation type="journal article" date="2020" name="mSystems">
        <title>Genome- and Community-Level Interaction Insights into Carbon Utilization and Element Cycling Functions of Hydrothermarchaeota in Hydrothermal Sediment.</title>
        <authorList>
            <person name="Zhou Z."/>
            <person name="Liu Y."/>
            <person name="Xu W."/>
            <person name="Pan J."/>
            <person name="Luo Z.H."/>
            <person name="Li M."/>
        </authorList>
    </citation>
    <scope>NUCLEOTIDE SEQUENCE [LARGE SCALE GENOMIC DNA]</scope>
    <source>
        <strain evidence="18">SpSt-132</strain>
    </source>
</reference>
<dbReference type="Gene3D" id="2.60.40.420">
    <property type="entry name" value="Cupredoxins - blue copper proteins"/>
    <property type="match status" value="1"/>
</dbReference>
<evidence type="ECO:0000256" key="1">
    <source>
        <dbReference type="ARBA" id="ARBA00004141"/>
    </source>
</evidence>
<comment type="function">
    <text evidence="12 14">Subunits I and II form the functional core of the enzyme complex. Electrons originating in cytochrome c are transferred via heme a and Cu(A) to the binuclear center formed by heme a3 and Cu(B).</text>
</comment>
<comment type="catalytic activity">
    <reaction evidence="14">
        <text>4 Fe(II)-[cytochrome c] + O2 + 8 H(+)(in) = 4 Fe(III)-[cytochrome c] + 2 H2O + 4 H(+)(out)</text>
        <dbReference type="Rhea" id="RHEA:11436"/>
        <dbReference type="Rhea" id="RHEA-COMP:10350"/>
        <dbReference type="Rhea" id="RHEA-COMP:14399"/>
        <dbReference type="ChEBI" id="CHEBI:15377"/>
        <dbReference type="ChEBI" id="CHEBI:15378"/>
        <dbReference type="ChEBI" id="CHEBI:15379"/>
        <dbReference type="ChEBI" id="CHEBI:29033"/>
        <dbReference type="ChEBI" id="CHEBI:29034"/>
        <dbReference type="EC" id="7.1.1.9"/>
    </reaction>
</comment>
<keyword evidence="8 13" id="KW-0249">Electron transport</keyword>
<evidence type="ECO:0000256" key="10">
    <source>
        <dbReference type="ARBA" id="ARBA00023008"/>
    </source>
</evidence>
<keyword evidence="11 15" id="KW-0472">Membrane</keyword>
<dbReference type="PROSITE" id="PS50999">
    <property type="entry name" value="COX2_TM"/>
    <property type="match status" value="1"/>
</dbReference>
<evidence type="ECO:0000313" key="18">
    <source>
        <dbReference type="EMBL" id="HEW46092.1"/>
    </source>
</evidence>
<keyword evidence="6 14" id="KW-0479">Metal-binding</keyword>